<dbReference type="PANTHER" id="PTHR11406:SF23">
    <property type="entry name" value="PHOSPHOGLYCERATE KINASE 1, CHLOROPLASTIC-RELATED"/>
    <property type="match status" value="1"/>
</dbReference>
<comment type="subcellular location">
    <subcellularLocation>
        <location evidence="11">Cytoplasm</location>
    </subcellularLocation>
</comment>
<feature type="binding site" evidence="12">
    <location>
        <position position="119"/>
    </location>
    <ligand>
        <name>(2R)-3-phosphoglycerate</name>
        <dbReference type="ChEBI" id="CHEBI:58272"/>
    </ligand>
</feature>
<dbReference type="Gene3D" id="3.40.50.1260">
    <property type="entry name" value="Phosphoglycerate kinase, N-terminal domain"/>
    <property type="match status" value="2"/>
</dbReference>
<proteinExistence type="inferred from homology"/>
<evidence type="ECO:0000256" key="13">
    <source>
        <dbReference type="PIRSR" id="PIRSR000724-2"/>
    </source>
</evidence>
<dbReference type="SUPFAM" id="SSF53748">
    <property type="entry name" value="Phosphoglycerate kinase"/>
    <property type="match status" value="1"/>
</dbReference>
<dbReference type="PIRSF" id="PIRSF000724">
    <property type="entry name" value="Pgk"/>
    <property type="match status" value="1"/>
</dbReference>
<feature type="binding site" evidence="12">
    <location>
        <position position="37"/>
    </location>
    <ligand>
        <name>(2R)-3-phosphoglycerate</name>
        <dbReference type="ChEBI" id="CHEBI:58272"/>
    </ligand>
</feature>
<dbReference type="CDD" id="cd00318">
    <property type="entry name" value="Phosphoglycerate_kinase"/>
    <property type="match status" value="1"/>
</dbReference>
<feature type="binding site" evidence="11">
    <location>
        <position position="295"/>
    </location>
    <ligand>
        <name>ATP</name>
        <dbReference type="ChEBI" id="CHEBI:30616"/>
    </ligand>
</feature>
<keyword evidence="8 11" id="KW-0547">Nucleotide-binding</keyword>
<keyword evidence="7 11" id="KW-0808">Transferase</keyword>
<dbReference type="PRINTS" id="PR00477">
    <property type="entry name" value="PHGLYCKINASE"/>
</dbReference>
<dbReference type="InterPro" id="IPR015911">
    <property type="entry name" value="Phosphoglycerate_kinase_CS"/>
</dbReference>
<dbReference type="GO" id="GO:0006094">
    <property type="term" value="P:gluconeogenesis"/>
    <property type="evidence" value="ECO:0007669"/>
    <property type="project" value="TreeGrafter"/>
</dbReference>
<dbReference type="FunFam" id="3.40.50.1260:FF:000003">
    <property type="entry name" value="Phosphoglycerate kinase"/>
    <property type="match status" value="1"/>
</dbReference>
<dbReference type="GO" id="GO:0005829">
    <property type="term" value="C:cytosol"/>
    <property type="evidence" value="ECO:0007669"/>
    <property type="project" value="TreeGrafter"/>
</dbReference>
<dbReference type="EC" id="2.7.2.3" evidence="5 11"/>
<dbReference type="InterPro" id="IPR015824">
    <property type="entry name" value="Phosphoglycerate_kinase_N"/>
</dbReference>
<comment type="pathway">
    <text evidence="2 11">Carbohydrate degradation; glycolysis; pyruvate from D-glyceraldehyde 3-phosphate: step 2/5.</text>
</comment>
<dbReference type="PANTHER" id="PTHR11406">
    <property type="entry name" value="PHOSPHOGLYCERATE KINASE"/>
    <property type="match status" value="1"/>
</dbReference>
<evidence type="ECO:0000256" key="9">
    <source>
        <dbReference type="ARBA" id="ARBA00022777"/>
    </source>
</evidence>
<feature type="binding site" evidence="11 13">
    <location>
        <position position="326"/>
    </location>
    <ligand>
        <name>ATP</name>
        <dbReference type="ChEBI" id="CHEBI:30616"/>
    </ligand>
</feature>
<keyword evidence="11" id="KW-0324">Glycolysis</keyword>
<feature type="binding site" evidence="11 13">
    <location>
        <position position="203"/>
    </location>
    <ligand>
        <name>ATP</name>
        <dbReference type="ChEBI" id="CHEBI:30616"/>
    </ligand>
</feature>
<evidence type="ECO:0000256" key="8">
    <source>
        <dbReference type="ARBA" id="ARBA00022741"/>
    </source>
</evidence>
<comment type="caution">
    <text evidence="15">The sequence shown here is derived from an EMBL/GenBank/DDBJ whole genome shotgun (WGS) entry which is preliminary data.</text>
</comment>
<dbReference type="Proteomes" id="UP000886069">
    <property type="component" value="Unassembled WGS sequence"/>
</dbReference>
<organism evidence="15">
    <name type="scientific">Eiseniibacteriota bacterium</name>
    <dbReference type="NCBI Taxonomy" id="2212470"/>
    <lineage>
        <taxon>Bacteria</taxon>
        <taxon>Candidatus Eiseniibacteriota</taxon>
    </lineage>
</organism>
<comment type="similarity">
    <text evidence="3 11 14">Belongs to the phosphoglycerate kinase family.</text>
</comment>
<dbReference type="InterPro" id="IPR001576">
    <property type="entry name" value="Phosphoglycerate_kinase"/>
</dbReference>
<comment type="subunit">
    <text evidence="4 11">Monomer.</text>
</comment>
<comment type="catalytic activity">
    <reaction evidence="1 11 14">
        <text>(2R)-3-phosphoglycerate + ATP = (2R)-3-phospho-glyceroyl phosphate + ADP</text>
        <dbReference type="Rhea" id="RHEA:14801"/>
        <dbReference type="ChEBI" id="CHEBI:30616"/>
        <dbReference type="ChEBI" id="CHEBI:57604"/>
        <dbReference type="ChEBI" id="CHEBI:58272"/>
        <dbReference type="ChEBI" id="CHEBI:456216"/>
        <dbReference type="EC" id="2.7.2.3"/>
    </reaction>
</comment>
<dbReference type="EMBL" id="DSEC01000609">
    <property type="protein sequence ID" value="HER44481.1"/>
    <property type="molecule type" value="Genomic_DNA"/>
</dbReference>
<protein>
    <recommendedName>
        <fullName evidence="6 11">Phosphoglycerate kinase</fullName>
        <ecNumber evidence="5 11">2.7.2.3</ecNumber>
    </recommendedName>
</protein>
<keyword evidence="10 11" id="KW-0067">ATP-binding</keyword>
<evidence type="ECO:0000256" key="6">
    <source>
        <dbReference type="ARBA" id="ARBA00016471"/>
    </source>
</evidence>
<keyword evidence="11" id="KW-0963">Cytoplasm</keyword>
<dbReference type="GO" id="GO:0043531">
    <property type="term" value="F:ADP binding"/>
    <property type="evidence" value="ECO:0007669"/>
    <property type="project" value="TreeGrafter"/>
</dbReference>
<name>A0A7V2AWD0_UNCEI</name>
<dbReference type="GO" id="GO:0005524">
    <property type="term" value="F:ATP binding"/>
    <property type="evidence" value="ECO:0007669"/>
    <property type="project" value="UniProtKB-KW"/>
</dbReference>
<dbReference type="UniPathway" id="UPA00109">
    <property type="reaction ID" value="UER00185"/>
</dbReference>
<keyword evidence="9 11" id="KW-0418">Kinase</keyword>
<feature type="binding site" evidence="11">
    <location>
        <position position="119"/>
    </location>
    <ligand>
        <name>substrate</name>
    </ligand>
</feature>
<feature type="binding site" evidence="11">
    <location>
        <position position="152"/>
    </location>
    <ligand>
        <name>substrate</name>
    </ligand>
</feature>
<evidence type="ECO:0000256" key="10">
    <source>
        <dbReference type="ARBA" id="ARBA00022840"/>
    </source>
</evidence>
<evidence type="ECO:0000256" key="14">
    <source>
        <dbReference type="RuleBase" id="RU000532"/>
    </source>
</evidence>
<evidence type="ECO:0000256" key="11">
    <source>
        <dbReference type="HAMAP-Rule" id="MF_00145"/>
    </source>
</evidence>
<evidence type="ECO:0000256" key="12">
    <source>
        <dbReference type="PIRSR" id="PIRSR000724-1"/>
    </source>
</evidence>
<evidence type="ECO:0000256" key="4">
    <source>
        <dbReference type="ARBA" id="ARBA00011245"/>
    </source>
</evidence>
<dbReference type="HAMAP" id="MF_00145">
    <property type="entry name" value="Phosphoglyc_kinase"/>
    <property type="match status" value="1"/>
</dbReference>
<dbReference type="FunFam" id="3.40.50.1260:FF:000006">
    <property type="entry name" value="Phosphoglycerate kinase"/>
    <property type="match status" value="1"/>
</dbReference>
<evidence type="ECO:0000256" key="3">
    <source>
        <dbReference type="ARBA" id="ARBA00008982"/>
    </source>
</evidence>
<feature type="binding site" evidence="11 12">
    <location>
        <begin position="60"/>
        <end position="63"/>
    </location>
    <ligand>
        <name>substrate</name>
    </ligand>
</feature>
<dbReference type="Pfam" id="PF00162">
    <property type="entry name" value="PGK"/>
    <property type="match status" value="1"/>
</dbReference>
<feature type="binding site" evidence="11 13">
    <location>
        <begin position="355"/>
        <end position="358"/>
    </location>
    <ligand>
        <name>ATP</name>
        <dbReference type="ChEBI" id="CHEBI:30616"/>
    </ligand>
</feature>
<evidence type="ECO:0000313" key="15">
    <source>
        <dbReference type="EMBL" id="HER44481.1"/>
    </source>
</evidence>
<sequence>MRKKTLRDVELAGRRVLMRVDFNVPLSKRGDVTDDTRIRAALPSIDHIIASGASLVLMSHLGRPKGQRNPAMSLNVAAYHLGGLIDHPVKFVEDCVGDEAEEAALSLQPGEILLLENLRFHSEETANDPVFSKTLSRYGDLYANDAFGTAHRAHASTEGVTRYFDERVAGFLMEKELETLESLISDPERPFVALIGGAKVSGKIGLIENLLDRVDRVLIGGGMAYTFFKAVGLEIGASLVDDESLDLCRKIMDRSSAGGEKKIFLPVDTVVAKSIDDDSDMKTVSTGDMPEDLVGVDIGAKTIEVFSKELAGAKTIFWNGPMGVFEEPSFAEGTRRIARTVAEMTGRGAMTVVGGGDSVAALGQLRLKDRITHVSTGGGASLELLEGKKLPGVEALSDKT</sequence>
<evidence type="ECO:0000256" key="5">
    <source>
        <dbReference type="ARBA" id="ARBA00013061"/>
    </source>
</evidence>
<dbReference type="InterPro" id="IPR036043">
    <property type="entry name" value="Phosphoglycerate_kinase_sf"/>
</dbReference>
<dbReference type="GO" id="GO:0004618">
    <property type="term" value="F:phosphoglycerate kinase activity"/>
    <property type="evidence" value="ECO:0007669"/>
    <property type="project" value="UniProtKB-UniRule"/>
</dbReference>
<evidence type="ECO:0000256" key="1">
    <source>
        <dbReference type="ARBA" id="ARBA00000642"/>
    </source>
</evidence>
<gene>
    <name evidence="11" type="primary">pgk</name>
    <name evidence="15" type="ORF">ENO08_08485</name>
</gene>
<dbReference type="PROSITE" id="PS00111">
    <property type="entry name" value="PGLYCERATE_KINASE"/>
    <property type="match status" value="1"/>
</dbReference>
<evidence type="ECO:0000256" key="7">
    <source>
        <dbReference type="ARBA" id="ARBA00022679"/>
    </source>
</evidence>
<evidence type="ECO:0000256" key="2">
    <source>
        <dbReference type="ARBA" id="ARBA00004838"/>
    </source>
</evidence>
<feature type="binding site" evidence="11">
    <location>
        <position position="37"/>
    </location>
    <ligand>
        <name>substrate</name>
    </ligand>
</feature>
<dbReference type="AlphaFoldDB" id="A0A7V2AWD0"/>
<feature type="binding site" evidence="12">
    <location>
        <position position="152"/>
    </location>
    <ligand>
        <name>(2R)-3-phosphoglycerate</name>
        <dbReference type="ChEBI" id="CHEBI:58272"/>
    </ligand>
</feature>
<dbReference type="GO" id="GO:0006096">
    <property type="term" value="P:glycolytic process"/>
    <property type="evidence" value="ECO:0007669"/>
    <property type="project" value="UniProtKB-UniRule"/>
</dbReference>
<accession>A0A7V2AWD0</accession>
<reference evidence="15" key="1">
    <citation type="journal article" date="2020" name="mSystems">
        <title>Genome- and Community-Level Interaction Insights into Carbon Utilization and Element Cycling Functions of Hydrothermarchaeota in Hydrothermal Sediment.</title>
        <authorList>
            <person name="Zhou Z."/>
            <person name="Liu Y."/>
            <person name="Xu W."/>
            <person name="Pan J."/>
            <person name="Luo Z.H."/>
            <person name="Li M."/>
        </authorList>
    </citation>
    <scope>NUCLEOTIDE SEQUENCE [LARGE SCALE GENOMIC DNA]</scope>
    <source>
        <strain evidence="15">SpSt-1233</strain>
    </source>
</reference>
<feature type="binding site" evidence="11 12">
    <location>
        <begin position="21"/>
        <end position="23"/>
    </location>
    <ligand>
        <name>substrate</name>
    </ligand>
</feature>